<dbReference type="Proteomes" id="UP001301958">
    <property type="component" value="Unassembled WGS sequence"/>
</dbReference>
<evidence type="ECO:0000256" key="2">
    <source>
        <dbReference type="SAM" id="MobiDB-lite"/>
    </source>
</evidence>
<dbReference type="AlphaFoldDB" id="A0AAN7BZG5"/>
<evidence type="ECO:0000313" key="4">
    <source>
        <dbReference type="Proteomes" id="UP001301958"/>
    </source>
</evidence>
<reference evidence="3" key="2">
    <citation type="submission" date="2023-05" db="EMBL/GenBank/DDBJ databases">
        <authorList>
            <consortium name="Lawrence Berkeley National Laboratory"/>
            <person name="Steindorff A."/>
            <person name="Hensen N."/>
            <person name="Bonometti L."/>
            <person name="Westerberg I."/>
            <person name="Brannstrom I.O."/>
            <person name="Guillou S."/>
            <person name="Cros-Aarteil S."/>
            <person name="Calhoun S."/>
            <person name="Haridas S."/>
            <person name="Kuo A."/>
            <person name="Mondo S."/>
            <person name="Pangilinan J."/>
            <person name="Riley R."/>
            <person name="Labutti K."/>
            <person name="Andreopoulos B."/>
            <person name="Lipzen A."/>
            <person name="Chen C."/>
            <person name="Yanf M."/>
            <person name="Daum C."/>
            <person name="Ng V."/>
            <person name="Clum A."/>
            <person name="Ohm R."/>
            <person name="Martin F."/>
            <person name="Silar P."/>
            <person name="Natvig D."/>
            <person name="Lalanne C."/>
            <person name="Gautier V."/>
            <person name="Ament-Velasquez S.L."/>
            <person name="Kruys A."/>
            <person name="Hutchinson M.I."/>
            <person name="Powell A.J."/>
            <person name="Barry K."/>
            <person name="Miller A.N."/>
            <person name="Grigoriev I.V."/>
            <person name="Debuchy R."/>
            <person name="Gladieux P."/>
            <person name="Thoren M.H."/>
            <person name="Johannesson H."/>
        </authorList>
    </citation>
    <scope>NUCLEOTIDE SEQUENCE</scope>
    <source>
        <strain evidence="3">CBS 990.96</strain>
    </source>
</reference>
<comment type="caution">
    <text evidence="3">The sequence shown here is derived from an EMBL/GenBank/DDBJ whole genome shotgun (WGS) entry which is preliminary data.</text>
</comment>
<organism evidence="3 4">
    <name type="scientific">Podospora fimiseda</name>
    <dbReference type="NCBI Taxonomy" id="252190"/>
    <lineage>
        <taxon>Eukaryota</taxon>
        <taxon>Fungi</taxon>
        <taxon>Dikarya</taxon>
        <taxon>Ascomycota</taxon>
        <taxon>Pezizomycotina</taxon>
        <taxon>Sordariomycetes</taxon>
        <taxon>Sordariomycetidae</taxon>
        <taxon>Sordariales</taxon>
        <taxon>Podosporaceae</taxon>
        <taxon>Podospora</taxon>
    </lineage>
</organism>
<reference evidence="3" key="1">
    <citation type="journal article" date="2023" name="Mol. Phylogenet. Evol.">
        <title>Genome-scale phylogeny and comparative genomics of the fungal order Sordariales.</title>
        <authorList>
            <person name="Hensen N."/>
            <person name="Bonometti L."/>
            <person name="Westerberg I."/>
            <person name="Brannstrom I.O."/>
            <person name="Guillou S."/>
            <person name="Cros-Aarteil S."/>
            <person name="Calhoun S."/>
            <person name="Haridas S."/>
            <person name="Kuo A."/>
            <person name="Mondo S."/>
            <person name="Pangilinan J."/>
            <person name="Riley R."/>
            <person name="LaButti K."/>
            <person name="Andreopoulos B."/>
            <person name="Lipzen A."/>
            <person name="Chen C."/>
            <person name="Yan M."/>
            <person name="Daum C."/>
            <person name="Ng V."/>
            <person name="Clum A."/>
            <person name="Steindorff A."/>
            <person name="Ohm R.A."/>
            <person name="Martin F."/>
            <person name="Silar P."/>
            <person name="Natvig D.O."/>
            <person name="Lalanne C."/>
            <person name="Gautier V."/>
            <person name="Ament-Velasquez S.L."/>
            <person name="Kruys A."/>
            <person name="Hutchinson M.I."/>
            <person name="Powell A.J."/>
            <person name="Barry K."/>
            <person name="Miller A.N."/>
            <person name="Grigoriev I.V."/>
            <person name="Debuchy R."/>
            <person name="Gladieux P."/>
            <person name="Hiltunen Thoren M."/>
            <person name="Johannesson H."/>
        </authorList>
    </citation>
    <scope>NUCLEOTIDE SEQUENCE</scope>
    <source>
        <strain evidence="3">CBS 990.96</strain>
    </source>
</reference>
<proteinExistence type="inferred from homology"/>
<name>A0AAN7BZG5_9PEZI</name>
<gene>
    <name evidence="3" type="ORF">QBC38DRAFT_462940</name>
</gene>
<feature type="region of interest" description="Disordered" evidence="2">
    <location>
        <begin position="290"/>
        <end position="359"/>
    </location>
</feature>
<dbReference type="InterPro" id="IPR007590">
    <property type="entry name" value="Saf4/Yju2"/>
</dbReference>
<dbReference type="GO" id="GO:0071014">
    <property type="term" value="C:post-mRNA release spliceosomal complex"/>
    <property type="evidence" value="ECO:0007669"/>
    <property type="project" value="TreeGrafter"/>
</dbReference>
<dbReference type="PANTHER" id="PTHR12111">
    <property type="entry name" value="SPLICING FACTOR YJU2"/>
    <property type="match status" value="1"/>
</dbReference>
<comment type="similarity">
    <text evidence="1">Belongs to the CWC16 family.</text>
</comment>
<accession>A0AAN7BZG5</accession>
<dbReference type="PANTHER" id="PTHR12111:SF2">
    <property type="entry name" value="SPLICING FACTOR YJU2B-RELATED"/>
    <property type="match status" value="1"/>
</dbReference>
<sequence length="359" mass="39964">MQGFNMGRYVPPDHEGLISGNALQNKNRSHKPLTVRFEMPYPIWCATCPKPTLIPQGVRFNAQKTKTGNYYHSTPIFSFTIKHTICSGIIIIQTDPKNTDYKIISGARRQTLSSEGIQTPREQQESKATAISLLEKTILDRESHFNSSLRIEELKQETNKHWDDPYEQNARLRKAFRVGRHDREKQAATAQNLQDRMSLGIDLLPETKEDAQRAALVDFAPTTAADSSSTDRRVLAKPLFDGKNNDNSKEKKNKKMLKSAIATQKLKANLVSEIVSNTRAARDPFLDFGNTASRSAGGGGGGLLPGLKKRKRALDDKDVRETTISSLELEKEEQGLPPTTAAGRPHPPLALVNYNSDSD</sequence>
<dbReference type="GO" id="GO:0005684">
    <property type="term" value="C:U2-type spliceosomal complex"/>
    <property type="evidence" value="ECO:0007669"/>
    <property type="project" value="TreeGrafter"/>
</dbReference>
<keyword evidence="4" id="KW-1185">Reference proteome</keyword>
<dbReference type="EMBL" id="MU865287">
    <property type="protein sequence ID" value="KAK4232513.1"/>
    <property type="molecule type" value="Genomic_DNA"/>
</dbReference>
<dbReference type="GO" id="GO:0000398">
    <property type="term" value="P:mRNA splicing, via spliceosome"/>
    <property type="evidence" value="ECO:0007669"/>
    <property type="project" value="InterPro"/>
</dbReference>
<protein>
    <recommendedName>
        <fullName evidence="5">Coiled-coil domain-containing protein</fullName>
    </recommendedName>
</protein>
<evidence type="ECO:0008006" key="5">
    <source>
        <dbReference type="Google" id="ProtNLM"/>
    </source>
</evidence>
<evidence type="ECO:0000256" key="1">
    <source>
        <dbReference type="ARBA" id="ARBA00005595"/>
    </source>
</evidence>
<dbReference type="Pfam" id="PF04502">
    <property type="entry name" value="Saf4_Yju2"/>
    <property type="match status" value="1"/>
</dbReference>
<evidence type="ECO:0000313" key="3">
    <source>
        <dbReference type="EMBL" id="KAK4232513.1"/>
    </source>
</evidence>